<feature type="transmembrane region" description="Helical" evidence="1">
    <location>
        <begin position="45"/>
        <end position="65"/>
    </location>
</feature>
<keyword evidence="1" id="KW-0812">Transmembrane</keyword>
<accession>A0A0V0T7B3</accession>
<protein>
    <submittedName>
        <fullName evidence="2">Uncharacterized protein</fullName>
    </submittedName>
</protein>
<dbReference type="EMBL" id="JYDJ01000498">
    <property type="protein sequence ID" value="KRX34907.1"/>
    <property type="molecule type" value="Genomic_DNA"/>
</dbReference>
<evidence type="ECO:0000256" key="1">
    <source>
        <dbReference type="SAM" id="Phobius"/>
    </source>
</evidence>
<keyword evidence="1" id="KW-1133">Transmembrane helix</keyword>
<gene>
    <name evidence="2" type="ORF">T05_14029</name>
</gene>
<dbReference type="AlphaFoldDB" id="A0A0V0T7B3"/>
<name>A0A0V0T7B3_9BILA</name>
<organism evidence="2 3">
    <name type="scientific">Trichinella murrelli</name>
    <dbReference type="NCBI Taxonomy" id="144512"/>
    <lineage>
        <taxon>Eukaryota</taxon>
        <taxon>Metazoa</taxon>
        <taxon>Ecdysozoa</taxon>
        <taxon>Nematoda</taxon>
        <taxon>Enoplea</taxon>
        <taxon>Dorylaimia</taxon>
        <taxon>Trichinellida</taxon>
        <taxon>Trichinellidae</taxon>
        <taxon>Trichinella</taxon>
    </lineage>
</organism>
<reference evidence="2 3" key="1">
    <citation type="submission" date="2015-01" db="EMBL/GenBank/DDBJ databases">
        <title>Evolution of Trichinella species and genotypes.</title>
        <authorList>
            <person name="Korhonen P.K."/>
            <person name="Edoardo P."/>
            <person name="Giuseppe L.R."/>
            <person name="Gasser R.B."/>
        </authorList>
    </citation>
    <scope>NUCLEOTIDE SEQUENCE [LARGE SCALE GENOMIC DNA]</scope>
    <source>
        <strain evidence="2">ISS417</strain>
    </source>
</reference>
<comment type="caution">
    <text evidence="2">The sequence shown here is derived from an EMBL/GenBank/DDBJ whole genome shotgun (WGS) entry which is preliminary data.</text>
</comment>
<evidence type="ECO:0000313" key="2">
    <source>
        <dbReference type="EMBL" id="KRX34907.1"/>
    </source>
</evidence>
<dbReference type="Proteomes" id="UP000055048">
    <property type="component" value="Unassembled WGS sequence"/>
</dbReference>
<keyword evidence="3" id="KW-1185">Reference proteome</keyword>
<proteinExistence type="predicted"/>
<keyword evidence="1" id="KW-0472">Membrane</keyword>
<evidence type="ECO:0000313" key="3">
    <source>
        <dbReference type="Proteomes" id="UP000055048"/>
    </source>
</evidence>
<sequence length="66" mass="7444">MGLYNTNNNIASHIYKPFLSVKAKVCNSVIFIGVSAMKLVYHKMYANFVSPAMYTLTSLLIQWLLA</sequence>